<dbReference type="Proteomes" id="UP000528945">
    <property type="component" value="Unassembled WGS sequence"/>
</dbReference>
<organism evidence="1 2">
    <name type="scientific">Sphingomonas aquatilis</name>
    <dbReference type="NCBI Taxonomy" id="93063"/>
    <lineage>
        <taxon>Bacteria</taxon>
        <taxon>Pseudomonadati</taxon>
        <taxon>Pseudomonadota</taxon>
        <taxon>Alphaproteobacteria</taxon>
        <taxon>Sphingomonadales</taxon>
        <taxon>Sphingomonadaceae</taxon>
        <taxon>Sphingomonas</taxon>
    </lineage>
</organism>
<dbReference type="RefSeq" id="WP_147036676.1">
    <property type="nucleotide sequence ID" value="NZ_JACIDB010000010.1"/>
</dbReference>
<evidence type="ECO:0000313" key="2">
    <source>
        <dbReference type="Proteomes" id="UP000528945"/>
    </source>
</evidence>
<proteinExistence type="predicted"/>
<comment type="caution">
    <text evidence="1">The sequence shown here is derived from an EMBL/GenBank/DDBJ whole genome shotgun (WGS) entry which is preliminary data.</text>
</comment>
<dbReference type="AlphaFoldDB" id="A0AAW3TV96"/>
<evidence type="ECO:0000313" key="1">
    <source>
        <dbReference type="EMBL" id="MBB3877005.1"/>
    </source>
</evidence>
<gene>
    <name evidence="1" type="ORF">GGR47_003273</name>
</gene>
<name>A0AAW3TV96_9SPHN</name>
<dbReference type="EMBL" id="JACIDB010000010">
    <property type="protein sequence ID" value="MBB3877005.1"/>
    <property type="molecule type" value="Genomic_DNA"/>
</dbReference>
<keyword evidence="2" id="KW-1185">Reference proteome</keyword>
<sequence length="224" mass="23609">MTAGRRTGRGPDVRDEVAELLKLSELLESARLRVFRLHLQSAIRKISPIVVDLAELVGTTIDDVAAAFRPSPQWPAVHLSMVDGPQERSSRNAGLDGGMLGAEASVWFTGSHALSPEQVTCSFTLLNGRIEAMAVIGGASIQTSVDRASILLPATEDDVRLVVGDDADLLPSTDLLSGRGYGIERVDDGFVPGRTLVTLWTGMRDVGLMAGGDPCGGGVSDDGD</sequence>
<protein>
    <submittedName>
        <fullName evidence="1">Uncharacterized protein</fullName>
    </submittedName>
</protein>
<reference evidence="1 2" key="1">
    <citation type="submission" date="2020-08" db="EMBL/GenBank/DDBJ databases">
        <title>Genomic Encyclopedia of Type Strains, Phase IV (KMG-IV): sequencing the most valuable type-strain genomes for metagenomic binning, comparative biology and taxonomic classification.</title>
        <authorList>
            <person name="Goeker M."/>
        </authorList>
    </citation>
    <scope>NUCLEOTIDE SEQUENCE [LARGE SCALE GENOMIC DNA]</scope>
    <source>
        <strain evidence="1 2">DSM 15581</strain>
    </source>
</reference>
<accession>A0AAW3TV96</accession>